<comment type="caution">
    <text evidence="2">The sequence shown here is derived from an EMBL/GenBank/DDBJ whole genome shotgun (WGS) entry which is preliminary data.</text>
</comment>
<feature type="domain" description="NADP-dependent oxidoreductase" evidence="1">
    <location>
        <begin position="17"/>
        <end position="265"/>
    </location>
</feature>
<protein>
    <submittedName>
        <fullName evidence="2">Oxidoreductase/MSMEI_2347</fullName>
    </submittedName>
</protein>
<dbReference type="PANTHER" id="PTHR43638:SF3">
    <property type="entry name" value="ALDEHYDE REDUCTASE"/>
    <property type="match status" value="1"/>
</dbReference>
<reference evidence="2" key="1">
    <citation type="journal article" date="2021" name="Front. Microbiol.">
        <title>Comprehensive Comparative Genomics and Phenotyping of Methylobacterium Species.</title>
        <authorList>
            <person name="Alessa O."/>
            <person name="Ogura Y."/>
            <person name="Fujitani Y."/>
            <person name="Takami H."/>
            <person name="Hayashi T."/>
            <person name="Sahin N."/>
            <person name="Tani A."/>
        </authorList>
    </citation>
    <scope>NUCLEOTIDE SEQUENCE</scope>
    <source>
        <strain evidence="2">DSM 17168</strain>
    </source>
</reference>
<dbReference type="Pfam" id="PF00248">
    <property type="entry name" value="Aldo_ket_red"/>
    <property type="match status" value="1"/>
</dbReference>
<proteinExistence type="predicted"/>
<dbReference type="RefSeq" id="WP_238240682.1">
    <property type="nucleotide sequence ID" value="NZ_BPQQ01000071.1"/>
</dbReference>
<name>A0ABQ4SJE1_9HYPH</name>
<dbReference type="InterPro" id="IPR020471">
    <property type="entry name" value="AKR"/>
</dbReference>
<sequence>MREHRFGPSDRPVPVVGQGTWYIDEAEPQTAVAALRRGIALGLTHIDTAEMYGDAELVVGEAISGMRDEVFLVSKVLPNNASAKGAVAACERSLARLNTDRLDCYLLHWRGSIPLADTVAAFERLREAGKILSWGVSNFDVEDLDALLALAGPGRIACNQVLYHLEERAIEHAVLPWCQRNGVAVVGYSPFGHGRFPAPASAGGRVLSEIAATHAASPRQVALAFLTRDDGLFSIPKASDPAHTEENAGGGTLHLTPAEVERIEAAFPRGPKPRSLPML</sequence>
<dbReference type="Proteomes" id="UP001055153">
    <property type="component" value="Unassembled WGS sequence"/>
</dbReference>
<dbReference type="Gene3D" id="3.20.20.100">
    <property type="entry name" value="NADP-dependent oxidoreductase domain"/>
    <property type="match status" value="1"/>
</dbReference>
<reference evidence="2" key="2">
    <citation type="submission" date="2021-08" db="EMBL/GenBank/DDBJ databases">
        <authorList>
            <person name="Tani A."/>
            <person name="Ola A."/>
            <person name="Ogura Y."/>
            <person name="Katsura K."/>
            <person name="Hayashi T."/>
        </authorList>
    </citation>
    <scope>NUCLEOTIDE SEQUENCE</scope>
    <source>
        <strain evidence="2">DSM 17168</strain>
    </source>
</reference>
<dbReference type="PRINTS" id="PR00069">
    <property type="entry name" value="ALDKETRDTASE"/>
</dbReference>
<organism evidence="2 3">
    <name type="scientific">Methylobacterium isbiliense</name>
    <dbReference type="NCBI Taxonomy" id="315478"/>
    <lineage>
        <taxon>Bacteria</taxon>
        <taxon>Pseudomonadati</taxon>
        <taxon>Pseudomonadota</taxon>
        <taxon>Alphaproteobacteria</taxon>
        <taxon>Hyphomicrobiales</taxon>
        <taxon>Methylobacteriaceae</taxon>
        <taxon>Methylobacterium</taxon>
    </lineage>
</organism>
<dbReference type="PANTHER" id="PTHR43638">
    <property type="entry name" value="OXIDOREDUCTASE, ALDO/KETO REDUCTASE FAMILY PROTEIN"/>
    <property type="match status" value="1"/>
</dbReference>
<dbReference type="SUPFAM" id="SSF51430">
    <property type="entry name" value="NAD(P)-linked oxidoreductase"/>
    <property type="match status" value="1"/>
</dbReference>
<evidence type="ECO:0000313" key="3">
    <source>
        <dbReference type="Proteomes" id="UP001055153"/>
    </source>
</evidence>
<evidence type="ECO:0000259" key="1">
    <source>
        <dbReference type="Pfam" id="PF00248"/>
    </source>
</evidence>
<evidence type="ECO:0000313" key="2">
    <source>
        <dbReference type="EMBL" id="GJE03287.1"/>
    </source>
</evidence>
<keyword evidence="3" id="KW-1185">Reference proteome</keyword>
<dbReference type="InterPro" id="IPR036812">
    <property type="entry name" value="NAD(P)_OxRdtase_dom_sf"/>
</dbReference>
<dbReference type="InterPro" id="IPR023210">
    <property type="entry name" value="NADP_OxRdtase_dom"/>
</dbReference>
<accession>A0ABQ4SJE1</accession>
<dbReference type="EMBL" id="BPQQ01000071">
    <property type="protein sequence ID" value="GJE03287.1"/>
    <property type="molecule type" value="Genomic_DNA"/>
</dbReference>
<gene>
    <name evidence="2" type="ORF">GMJLKIPL_5240</name>
</gene>